<gene>
    <name evidence="6" type="primary">rsxB_2</name>
    <name evidence="6" type="ORF">DSM104443_02675</name>
</gene>
<dbReference type="InterPro" id="IPR050572">
    <property type="entry name" value="Fe-S_Ferredoxin"/>
</dbReference>
<dbReference type="AlphaFoldDB" id="A0A6M4GWJ0"/>
<evidence type="ECO:0000256" key="3">
    <source>
        <dbReference type="ARBA" id="ARBA00023004"/>
    </source>
</evidence>
<reference evidence="6 7" key="1">
    <citation type="submission" date="2020-04" db="EMBL/GenBank/DDBJ databases">
        <title>Usitatibacter rugosus gen. nov., sp. nov. and Usitatibacter palustris sp. nov., novel members of Usitatibacteraceae fam. nov. within the order Nitrosomonadales isolated from soil.</title>
        <authorList>
            <person name="Huber K.J."/>
            <person name="Neumann-Schaal M."/>
            <person name="Geppert A."/>
            <person name="Luckner M."/>
            <person name="Wanner G."/>
            <person name="Overmann J."/>
        </authorList>
    </citation>
    <scope>NUCLEOTIDE SEQUENCE [LARGE SCALE GENOMIC DNA]</scope>
    <source>
        <strain evidence="6 7">0125_3</strain>
    </source>
</reference>
<keyword evidence="3" id="KW-0408">Iron</keyword>
<dbReference type="PROSITE" id="PS00198">
    <property type="entry name" value="4FE4S_FER_1"/>
    <property type="match status" value="2"/>
</dbReference>
<feature type="domain" description="4Fe-4S ferredoxin-type" evidence="5">
    <location>
        <begin position="450"/>
        <end position="481"/>
    </location>
</feature>
<protein>
    <submittedName>
        <fullName evidence="6">Ion-translocating oxidoreductase complex subunit B</fullName>
    </submittedName>
</protein>
<feature type="domain" description="4Fe-4S ferredoxin-type" evidence="5">
    <location>
        <begin position="216"/>
        <end position="245"/>
    </location>
</feature>
<dbReference type="Pfam" id="PF13187">
    <property type="entry name" value="Fer4_9"/>
    <property type="match status" value="1"/>
</dbReference>
<evidence type="ECO:0000259" key="5">
    <source>
        <dbReference type="PROSITE" id="PS51379"/>
    </source>
</evidence>
<keyword evidence="2" id="KW-0479">Metal-binding</keyword>
<sequence>MASTGIALDDRLSLESRGWTIDPDSGEVKRHALASLANLEPPAAIASVTYVSHGNVLIVAGRDSARARLCAASVASDLHVTLLDAGPARVDDAYAVWGGSVESLAGYLGEFVATFSKLDPGMAARGTHAKFDLVLDFSVPPLFGMHQPPQGYYRAPADAGALEAVLQELREAVGEFEKPRYFAYRESLCAHERSSITGCNACIEVCSTSAIAADGDKVKVDPHLCMGCGACSTVCPSGAMGYQYPRPADRGAQLKSVLSAYRHAGGKDACILFHNGTDGREALQQSASTGEGLPANVIPLETWHVAAIGPDLLLGAIAFGASRVAVLCAGSETPEYVRALEEQMAFAQTVLSALGYAGTHFAVVESPALAAGAANTAVSVPATYMMSNDKRTAIEFAVEHLVRHAPQPQQEIALAPGAAYGEVLVDAKKCTLCLACAGACPASALMDGGDQPMLRFLERNCVQCGLCEKTCPEDAITLNPRLLLTPAVREVRVLNETRPFHCVLCAKPFGTERMVSTMIGRLAGHSMFATEEARRRLQMCADCRVVDMMSNKQEASVLKL</sequence>
<dbReference type="EMBL" id="CP053069">
    <property type="protein sequence ID" value="QJR11596.1"/>
    <property type="molecule type" value="Genomic_DNA"/>
</dbReference>
<dbReference type="Gene3D" id="3.30.70.20">
    <property type="match status" value="2"/>
</dbReference>
<accession>A0A6M4GWJ0</accession>
<dbReference type="KEGG" id="uru:DSM104443_02675"/>
<dbReference type="GO" id="GO:0046872">
    <property type="term" value="F:metal ion binding"/>
    <property type="evidence" value="ECO:0007669"/>
    <property type="project" value="UniProtKB-KW"/>
</dbReference>
<dbReference type="PANTHER" id="PTHR43687:SF4">
    <property type="entry name" value="BLR5484 PROTEIN"/>
    <property type="match status" value="1"/>
</dbReference>
<evidence type="ECO:0000256" key="4">
    <source>
        <dbReference type="ARBA" id="ARBA00023014"/>
    </source>
</evidence>
<proteinExistence type="predicted"/>
<dbReference type="RefSeq" id="WP_171093062.1">
    <property type="nucleotide sequence ID" value="NZ_CP053069.1"/>
</dbReference>
<dbReference type="InterPro" id="IPR017896">
    <property type="entry name" value="4Fe4S_Fe-S-bd"/>
</dbReference>
<dbReference type="Pfam" id="PF12838">
    <property type="entry name" value="Fer4_7"/>
    <property type="match status" value="1"/>
</dbReference>
<evidence type="ECO:0000313" key="6">
    <source>
        <dbReference type="EMBL" id="QJR11596.1"/>
    </source>
</evidence>
<dbReference type="InterPro" id="IPR017900">
    <property type="entry name" value="4Fe4S_Fe_S_CS"/>
</dbReference>
<keyword evidence="1" id="KW-0004">4Fe-4S</keyword>
<name>A0A6M4GWJ0_9PROT</name>
<dbReference type="GO" id="GO:0051539">
    <property type="term" value="F:4 iron, 4 sulfur cluster binding"/>
    <property type="evidence" value="ECO:0007669"/>
    <property type="project" value="UniProtKB-KW"/>
</dbReference>
<organism evidence="6 7">
    <name type="scientific">Usitatibacter rugosus</name>
    <dbReference type="NCBI Taxonomy" id="2732067"/>
    <lineage>
        <taxon>Bacteria</taxon>
        <taxon>Pseudomonadati</taxon>
        <taxon>Pseudomonadota</taxon>
        <taxon>Betaproteobacteria</taxon>
        <taxon>Nitrosomonadales</taxon>
        <taxon>Usitatibacteraceae</taxon>
        <taxon>Usitatibacter</taxon>
    </lineage>
</organism>
<evidence type="ECO:0000313" key="7">
    <source>
        <dbReference type="Proteomes" id="UP000501534"/>
    </source>
</evidence>
<feature type="domain" description="4Fe-4S ferredoxin-type" evidence="5">
    <location>
        <begin position="421"/>
        <end position="449"/>
    </location>
</feature>
<dbReference type="PROSITE" id="PS51379">
    <property type="entry name" value="4FE4S_FER_2"/>
    <property type="match status" value="3"/>
</dbReference>
<evidence type="ECO:0000256" key="2">
    <source>
        <dbReference type="ARBA" id="ARBA00022723"/>
    </source>
</evidence>
<keyword evidence="7" id="KW-1185">Reference proteome</keyword>
<dbReference type="Proteomes" id="UP000501534">
    <property type="component" value="Chromosome"/>
</dbReference>
<dbReference type="SUPFAM" id="SSF54862">
    <property type="entry name" value="4Fe-4S ferredoxins"/>
    <property type="match status" value="1"/>
</dbReference>
<evidence type="ECO:0000256" key="1">
    <source>
        <dbReference type="ARBA" id="ARBA00022485"/>
    </source>
</evidence>
<keyword evidence="4" id="KW-0411">Iron-sulfur</keyword>
<dbReference type="PANTHER" id="PTHR43687">
    <property type="entry name" value="ADENYLYLSULFATE REDUCTASE, BETA SUBUNIT"/>
    <property type="match status" value="1"/>
</dbReference>